<dbReference type="PANTHER" id="PTHR30314:SF3">
    <property type="entry name" value="MITOCHONDRIAL DIVISION PROTEIN FSZA"/>
    <property type="match status" value="1"/>
</dbReference>
<dbReference type="InterPro" id="IPR003008">
    <property type="entry name" value="Tubulin_FtsZ_GTPase"/>
</dbReference>
<dbReference type="PROSITE" id="PS01135">
    <property type="entry name" value="FTSZ_2"/>
    <property type="match status" value="1"/>
</dbReference>
<dbReference type="InterPro" id="IPR024757">
    <property type="entry name" value="FtsZ_C"/>
</dbReference>
<dbReference type="Pfam" id="PF12327">
    <property type="entry name" value="FtsZ_C"/>
    <property type="match status" value="1"/>
</dbReference>
<evidence type="ECO:0000313" key="9">
    <source>
        <dbReference type="EMBL" id="PUE59763.1"/>
    </source>
</evidence>
<accession>A0A315EPT1</accession>
<keyword evidence="4 6" id="KW-0132">Cell division</keyword>
<evidence type="ECO:0000256" key="2">
    <source>
        <dbReference type="ARBA" id="ARBA00022741"/>
    </source>
</evidence>
<evidence type="ECO:0000256" key="5">
    <source>
        <dbReference type="NCBIfam" id="TIGR00065"/>
    </source>
</evidence>
<dbReference type="PRINTS" id="PR00423">
    <property type="entry name" value="CELLDVISFTSZ"/>
</dbReference>
<feature type="domain" description="Tubulin/FtsZ GTPase" evidence="7">
    <location>
        <begin position="16"/>
        <end position="205"/>
    </location>
</feature>
<feature type="binding site" evidence="4">
    <location>
        <position position="143"/>
    </location>
    <ligand>
        <name>GTP</name>
        <dbReference type="ChEBI" id="CHEBI:37565"/>
    </ligand>
</feature>
<dbReference type="SUPFAM" id="SSF52490">
    <property type="entry name" value="Tubulin nucleotide-binding domain-like"/>
    <property type="match status" value="1"/>
</dbReference>
<dbReference type="PANTHER" id="PTHR30314">
    <property type="entry name" value="CELL DIVISION PROTEIN FTSZ-RELATED"/>
    <property type="match status" value="1"/>
</dbReference>
<keyword evidence="2 4" id="KW-0547">Nucleotide-binding</keyword>
<dbReference type="NCBIfam" id="TIGR00065">
    <property type="entry name" value="ftsZ"/>
    <property type="match status" value="1"/>
</dbReference>
<reference evidence="9 10" key="1">
    <citation type="submission" date="2017-04" db="EMBL/GenBank/DDBJ databases">
        <title>Unexpected and diverse lifestyles within the genus Limnohabitans.</title>
        <authorList>
            <person name="Kasalicky V."/>
            <person name="Mehrshad M."/>
            <person name="Andrei S.-A."/>
            <person name="Salcher M."/>
            <person name="Kratochvilova H."/>
            <person name="Simek K."/>
            <person name="Ghai R."/>
        </authorList>
    </citation>
    <scope>NUCLEOTIDE SEQUENCE [LARGE SCALE GENOMIC DNA]</scope>
    <source>
        <strain evidence="9 10">MWH-C5</strain>
    </source>
</reference>
<dbReference type="InterPro" id="IPR008280">
    <property type="entry name" value="Tub_FtsZ_C"/>
</dbReference>
<dbReference type="Pfam" id="PF00091">
    <property type="entry name" value="Tubulin"/>
    <property type="match status" value="1"/>
</dbReference>
<dbReference type="GO" id="GO:0032153">
    <property type="term" value="C:cell division site"/>
    <property type="evidence" value="ECO:0007669"/>
    <property type="project" value="UniProtKB-UniRule"/>
</dbReference>
<dbReference type="Proteomes" id="UP000251341">
    <property type="component" value="Unassembled WGS sequence"/>
</dbReference>
<name>A0A315EPT1_9BURK</name>
<feature type="binding site" evidence="4">
    <location>
        <begin position="108"/>
        <end position="110"/>
    </location>
    <ligand>
        <name>GTP</name>
        <dbReference type="ChEBI" id="CHEBI:37565"/>
    </ligand>
</feature>
<dbReference type="Gene3D" id="3.30.1330.20">
    <property type="entry name" value="Tubulin/FtsZ, C-terminal domain"/>
    <property type="match status" value="1"/>
</dbReference>
<comment type="similarity">
    <text evidence="1 4 6">Belongs to the FtsZ family.</text>
</comment>
<comment type="caution">
    <text evidence="9">The sequence shown here is derived from an EMBL/GenBank/DDBJ whole genome shotgun (WGS) entry which is preliminary data.</text>
</comment>
<dbReference type="GO" id="GO:0000917">
    <property type="term" value="P:division septum assembly"/>
    <property type="evidence" value="ECO:0007669"/>
    <property type="project" value="UniProtKB-KW"/>
</dbReference>
<dbReference type="CDD" id="cd02201">
    <property type="entry name" value="FtsZ_type1"/>
    <property type="match status" value="1"/>
</dbReference>
<keyword evidence="4 6" id="KW-0131">Cell cycle</keyword>
<organism evidence="9 10">
    <name type="scientific">Limnohabitans curvus</name>
    <dbReference type="NCBI Taxonomy" id="323423"/>
    <lineage>
        <taxon>Bacteria</taxon>
        <taxon>Pseudomonadati</taxon>
        <taxon>Pseudomonadota</taxon>
        <taxon>Betaproteobacteria</taxon>
        <taxon>Burkholderiales</taxon>
        <taxon>Comamonadaceae</taxon>
        <taxon>Limnohabitans</taxon>
    </lineage>
</organism>
<feature type="binding site" evidence="4">
    <location>
        <position position="187"/>
    </location>
    <ligand>
        <name>GTP</name>
        <dbReference type="ChEBI" id="CHEBI:37565"/>
    </ligand>
</feature>
<gene>
    <name evidence="4" type="primary">ftsZ</name>
    <name evidence="9" type="ORF">B9Z44_09370</name>
</gene>
<feature type="binding site" evidence="4">
    <location>
        <begin position="24"/>
        <end position="28"/>
    </location>
    <ligand>
        <name>GTP</name>
        <dbReference type="ChEBI" id="CHEBI:37565"/>
    </ligand>
</feature>
<dbReference type="InterPro" id="IPR018316">
    <property type="entry name" value="Tubulin/FtsZ_2-layer-sand-dom"/>
</dbReference>
<feature type="domain" description="Tubulin/FtsZ 2-layer sandwich" evidence="8">
    <location>
        <begin position="207"/>
        <end position="326"/>
    </location>
</feature>
<dbReference type="RefSeq" id="WP_108359761.1">
    <property type="nucleotide sequence ID" value="NZ_NESP01000001.1"/>
</dbReference>
<dbReference type="InterPro" id="IPR037103">
    <property type="entry name" value="Tubulin/FtsZ-like_C"/>
</dbReference>
<dbReference type="SMART" id="SM00865">
    <property type="entry name" value="Tubulin_C"/>
    <property type="match status" value="1"/>
</dbReference>
<keyword evidence="4 6" id="KW-0717">Septation</keyword>
<dbReference type="GO" id="GO:0003924">
    <property type="term" value="F:GTPase activity"/>
    <property type="evidence" value="ECO:0007669"/>
    <property type="project" value="UniProtKB-UniRule"/>
</dbReference>
<sequence length="420" mass="42850">MSIEMIEVEAFNSGTQIKVIGVGGGGGNAVEHMISSGVQGVEFVTANTDAQALRVSNAHKVIQLGSTGLGAGSKPDRGREAAEAAIDDIRLALEGTNMLFVTAGMGGGTGTGAAPVVARVAREMGILTVGVVTKPFEFEGSRRMNNAETGLAELEANVDSLIVVLNEKLMDVLGEDASQDEAFAFANDVLKNSVGGIAEIINVEALVNVDFEDVRTVMSETGKAMMGTAAANGPDRARIAAEQAVACPLLEGVDMSGAKGVLVLITAAKGGLKLSESREAMNTIRKFASPDAHVIYGTAYDESLGDQIRVTVVATGLAGSRRAAPQLQVLRTGTDGVGFPTTQANNASPAGVLAAASSGLAGLAAGLGVGSVAAQPNYDAMNSPAVWRGNRTSAAAKVDALSSGGMDDYEIPAFLRKQAD</sequence>
<dbReference type="InterPro" id="IPR045061">
    <property type="entry name" value="FtsZ/CetZ"/>
</dbReference>
<dbReference type="SMART" id="SM00864">
    <property type="entry name" value="Tubulin"/>
    <property type="match status" value="1"/>
</dbReference>
<dbReference type="SUPFAM" id="SSF55307">
    <property type="entry name" value="Tubulin C-terminal domain-like"/>
    <property type="match status" value="1"/>
</dbReference>
<dbReference type="EMBL" id="NESP01000001">
    <property type="protein sequence ID" value="PUE59763.1"/>
    <property type="molecule type" value="Genomic_DNA"/>
</dbReference>
<dbReference type="InterPro" id="IPR000158">
    <property type="entry name" value="Cell_div_FtsZ"/>
</dbReference>
<evidence type="ECO:0000313" key="10">
    <source>
        <dbReference type="Proteomes" id="UP000251341"/>
    </source>
</evidence>
<comment type="subunit">
    <text evidence="4">Homodimer. Polymerizes to form a dynamic ring structure in a strictly GTP-dependent manner. Interacts directly with several other division proteins.</text>
</comment>
<evidence type="ECO:0000256" key="3">
    <source>
        <dbReference type="ARBA" id="ARBA00023134"/>
    </source>
</evidence>
<dbReference type="Gene3D" id="3.40.50.1440">
    <property type="entry name" value="Tubulin/FtsZ, GTPase domain"/>
    <property type="match status" value="1"/>
</dbReference>
<dbReference type="InterPro" id="IPR020805">
    <property type="entry name" value="Cell_div_FtsZ_CS"/>
</dbReference>
<evidence type="ECO:0000259" key="8">
    <source>
        <dbReference type="SMART" id="SM00865"/>
    </source>
</evidence>
<dbReference type="GO" id="GO:0051258">
    <property type="term" value="P:protein polymerization"/>
    <property type="evidence" value="ECO:0007669"/>
    <property type="project" value="UniProtKB-UniRule"/>
</dbReference>
<evidence type="ECO:0000256" key="1">
    <source>
        <dbReference type="ARBA" id="ARBA00009690"/>
    </source>
</evidence>
<comment type="subcellular location">
    <subcellularLocation>
        <location evidence="4">Cytoplasm</location>
    </subcellularLocation>
    <text evidence="4">Assembles at midcell at the inner surface of the cytoplasmic membrane.</text>
</comment>
<keyword evidence="10" id="KW-1185">Reference proteome</keyword>
<proteinExistence type="inferred from homology"/>
<evidence type="ECO:0000259" key="7">
    <source>
        <dbReference type="SMART" id="SM00864"/>
    </source>
</evidence>
<protein>
    <recommendedName>
        <fullName evidence="4 5">Cell division protein FtsZ</fullName>
    </recommendedName>
</protein>
<dbReference type="GO" id="GO:0043093">
    <property type="term" value="P:FtsZ-dependent cytokinesis"/>
    <property type="evidence" value="ECO:0007669"/>
    <property type="project" value="UniProtKB-UniRule"/>
</dbReference>
<dbReference type="HAMAP" id="MF_00909">
    <property type="entry name" value="FtsZ"/>
    <property type="match status" value="1"/>
</dbReference>
<feature type="binding site" evidence="4">
    <location>
        <position position="139"/>
    </location>
    <ligand>
        <name>GTP</name>
        <dbReference type="ChEBI" id="CHEBI:37565"/>
    </ligand>
</feature>
<comment type="function">
    <text evidence="4 6">Essential cell division protein that forms a contractile ring structure (Z ring) at the future cell division site. The regulation of the ring assembly controls the timing and the location of cell division. One of the functions of the FtsZ ring is to recruit other cell division proteins to the septum to produce a new cell wall between the dividing cells. Binds GTP and shows GTPase activity.</text>
</comment>
<dbReference type="GO" id="GO:0005737">
    <property type="term" value="C:cytoplasm"/>
    <property type="evidence" value="ECO:0007669"/>
    <property type="project" value="UniProtKB-SubCell"/>
</dbReference>
<keyword evidence="3 4" id="KW-0342">GTP-binding</keyword>
<keyword evidence="4" id="KW-0963">Cytoplasm</keyword>
<dbReference type="InterPro" id="IPR036525">
    <property type="entry name" value="Tubulin/FtsZ_GTPase_sf"/>
</dbReference>
<dbReference type="FunFam" id="3.40.50.1440:FF:000001">
    <property type="entry name" value="Cell division protein FtsZ"/>
    <property type="match status" value="1"/>
</dbReference>
<dbReference type="GO" id="GO:0005525">
    <property type="term" value="F:GTP binding"/>
    <property type="evidence" value="ECO:0007669"/>
    <property type="project" value="UniProtKB-UniRule"/>
</dbReference>
<evidence type="ECO:0000256" key="4">
    <source>
        <dbReference type="HAMAP-Rule" id="MF_00909"/>
    </source>
</evidence>
<dbReference type="AlphaFoldDB" id="A0A315EPT1"/>
<evidence type="ECO:0000256" key="6">
    <source>
        <dbReference type="RuleBase" id="RU000631"/>
    </source>
</evidence>